<evidence type="ECO:0000313" key="1">
    <source>
        <dbReference type="EMBL" id="GAH47784.1"/>
    </source>
</evidence>
<accession>X1H1N8</accession>
<organism evidence="1">
    <name type="scientific">marine sediment metagenome</name>
    <dbReference type="NCBI Taxonomy" id="412755"/>
    <lineage>
        <taxon>unclassified sequences</taxon>
        <taxon>metagenomes</taxon>
        <taxon>ecological metagenomes</taxon>
    </lineage>
</organism>
<proteinExistence type="predicted"/>
<sequence length="147" mass="16948">MNVVAIVQARMTSSRLPGKVLKEIVGRPMLWHIINRVEKSEHINKIIVAATTDKKDDQIEEFAIKYNIGIYRGSENDIVDRFYNAAKNYNVDIIVRIWGDCPLIDPAIIDKTMKEFLSNQADYANNFYPPTFPFGMNVEVYTFKTLE</sequence>
<dbReference type="PANTHER" id="PTHR42866">
    <property type="entry name" value="3-DEOXY-MANNO-OCTULOSONATE CYTIDYLYLTRANSFERASE"/>
    <property type="match status" value="1"/>
</dbReference>
<dbReference type="PANTHER" id="PTHR42866:SF1">
    <property type="entry name" value="SPORE COAT POLYSACCHARIDE BIOSYNTHESIS PROTEIN SPSF"/>
    <property type="match status" value="1"/>
</dbReference>
<reference evidence="1" key="1">
    <citation type="journal article" date="2014" name="Front. Microbiol.">
        <title>High frequency of phylogenetically diverse reductive dehalogenase-homologous genes in deep subseafloor sedimentary metagenomes.</title>
        <authorList>
            <person name="Kawai M."/>
            <person name="Futagami T."/>
            <person name="Toyoda A."/>
            <person name="Takaki Y."/>
            <person name="Nishi S."/>
            <person name="Hori S."/>
            <person name="Arai W."/>
            <person name="Tsubouchi T."/>
            <person name="Morono Y."/>
            <person name="Uchiyama I."/>
            <person name="Ito T."/>
            <person name="Fujiyama A."/>
            <person name="Inagaki F."/>
            <person name="Takami H."/>
        </authorList>
    </citation>
    <scope>NUCLEOTIDE SEQUENCE</scope>
    <source>
        <strain evidence="1">Expedition CK06-06</strain>
    </source>
</reference>
<comment type="caution">
    <text evidence="1">The sequence shown here is derived from an EMBL/GenBank/DDBJ whole genome shotgun (WGS) entry which is preliminary data.</text>
</comment>
<evidence type="ECO:0008006" key="2">
    <source>
        <dbReference type="Google" id="ProtNLM"/>
    </source>
</evidence>
<dbReference type="GO" id="GO:0005829">
    <property type="term" value="C:cytosol"/>
    <property type="evidence" value="ECO:0007669"/>
    <property type="project" value="TreeGrafter"/>
</dbReference>
<gene>
    <name evidence="1" type="ORF">S03H2_39154</name>
</gene>
<dbReference type="InterPro" id="IPR003329">
    <property type="entry name" value="Cytidylyl_trans"/>
</dbReference>
<dbReference type="Pfam" id="PF02348">
    <property type="entry name" value="CTP_transf_3"/>
    <property type="match status" value="1"/>
</dbReference>
<feature type="non-terminal residue" evidence="1">
    <location>
        <position position="147"/>
    </location>
</feature>
<name>X1H1N8_9ZZZZ</name>
<dbReference type="InterPro" id="IPR029044">
    <property type="entry name" value="Nucleotide-diphossugar_trans"/>
</dbReference>
<dbReference type="Gene3D" id="3.90.550.10">
    <property type="entry name" value="Spore Coat Polysaccharide Biosynthesis Protein SpsA, Chain A"/>
    <property type="match status" value="1"/>
</dbReference>
<dbReference type="EMBL" id="BARU01024186">
    <property type="protein sequence ID" value="GAH47784.1"/>
    <property type="molecule type" value="Genomic_DNA"/>
</dbReference>
<dbReference type="SUPFAM" id="SSF53448">
    <property type="entry name" value="Nucleotide-diphospho-sugar transferases"/>
    <property type="match status" value="1"/>
</dbReference>
<protein>
    <recommendedName>
        <fullName evidence="2">Acylneuraminate cytidylyltransferase</fullName>
    </recommendedName>
</protein>
<dbReference type="AlphaFoldDB" id="X1H1N8"/>